<feature type="domain" description="ER-bound oxygenase mpaB/mpaB'/Rubber oxygenase catalytic" evidence="2">
    <location>
        <begin position="55"/>
        <end position="280"/>
    </location>
</feature>
<keyword evidence="4" id="KW-1185">Reference proteome</keyword>
<dbReference type="RefSeq" id="WP_330800341.1">
    <property type="nucleotide sequence ID" value="NZ_JAZEWV010000049.1"/>
</dbReference>
<evidence type="ECO:0000313" key="3">
    <source>
        <dbReference type="EMBL" id="MEE4546620.1"/>
    </source>
</evidence>
<dbReference type="InterPro" id="IPR018713">
    <property type="entry name" value="MPAB/Lcp_cat_dom"/>
</dbReference>
<name>A0ABU7PL98_9ACTN</name>
<dbReference type="Proteomes" id="UP001344658">
    <property type="component" value="Unassembled WGS sequence"/>
</dbReference>
<proteinExistence type="predicted"/>
<feature type="region of interest" description="Disordered" evidence="1">
    <location>
        <begin position="288"/>
        <end position="311"/>
    </location>
</feature>
<dbReference type="PANTHER" id="PTHR36151">
    <property type="entry name" value="BLR2777 PROTEIN"/>
    <property type="match status" value="1"/>
</dbReference>
<accession>A0ABU7PL98</accession>
<feature type="compositionally biased region" description="Basic and acidic residues" evidence="1">
    <location>
        <begin position="300"/>
        <end position="311"/>
    </location>
</feature>
<dbReference type="EMBL" id="JAZEWV010000049">
    <property type="protein sequence ID" value="MEE4546620.1"/>
    <property type="molecule type" value="Genomic_DNA"/>
</dbReference>
<dbReference type="Pfam" id="PF09995">
    <property type="entry name" value="MPAB_Lcp_cat"/>
    <property type="match status" value="1"/>
</dbReference>
<dbReference type="GO" id="GO:0016491">
    <property type="term" value="F:oxidoreductase activity"/>
    <property type="evidence" value="ECO:0007669"/>
    <property type="project" value="UniProtKB-KW"/>
</dbReference>
<evidence type="ECO:0000259" key="2">
    <source>
        <dbReference type="Pfam" id="PF09995"/>
    </source>
</evidence>
<dbReference type="PANTHER" id="PTHR36151:SF3">
    <property type="entry name" value="ER-BOUND OXYGENASE MPAB_MPAB'_RUBBER OXYGENASE CATALYTIC DOMAIN-CONTAINING PROTEIN"/>
    <property type="match status" value="1"/>
</dbReference>
<evidence type="ECO:0000256" key="1">
    <source>
        <dbReference type="SAM" id="MobiDB-lite"/>
    </source>
</evidence>
<organism evidence="3 4">
    <name type="scientific">Actinacidiphila polyblastidii</name>
    <dbReference type="NCBI Taxonomy" id="3110430"/>
    <lineage>
        <taxon>Bacteria</taxon>
        <taxon>Bacillati</taxon>
        <taxon>Actinomycetota</taxon>
        <taxon>Actinomycetes</taxon>
        <taxon>Kitasatosporales</taxon>
        <taxon>Streptomycetaceae</taxon>
        <taxon>Actinacidiphila</taxon>
    </lineage>
</organism>
<evidence type="ECO:0000313" key="4">
    <source>
        <dbReference type="Proteomes" id="UP001344658"/>
    </source>
</evidence>
<dbReference type="EC" id="1.-.-.-" evidence="3"/>
<comment type="caution">
    <text evidence="3">The sequence shown here is derived from an EMBL/GenBank/DDBJ whole genome shotgun (WGS) entry which is preliminary data.</text>
</comment>
<gene>
    <name evidence="3" type="ORF">V2S66_32235</name>
</gene>
<reference evidence="3 4" key="1">
    <citation type="submission" date="2023-12" db="EMBL/GenBank/DDBJ databases">
        <title>Streptomyces sp. V4-01.</title>
        <authorList>
            <person name="Somphong A."/>
            <person name="Phongsopitanun W."/>
        </authorList>
    </citation>
    <scope>NUCLEOTIDE SEQUENCE [LARGE SCALE GENOMIC DNA]</scope>
    <source>
        <strain evidence="3 4">V4-01</strain>
    </source>
</reference>
<sequence length="311" mass="32861">MADSPAQTPGLGAVRERLGRELFARVAGPEGPANRARIHGGPGPRWFGPDRPIRAVHGDASMFVGGLRALLLQSLHPLAMAAVAAHSGYRGDPWGRLQRTSTFLAVTTFGAAADAQAAVDQVRAVHARVRGTTADGAAYAASDPHLLGWVHAAEVDSFLRAHRRYGAHPLDDAGYDGYVADAARVAEALGVLDPPRSLAELAACLDGYRPELRGTPQARAAARFLLLHPPLPWVARPPYAVLASTAVALLPLWTRVPLRLPYLPAVEETGVRLAGHGVTRAIRWAMTPPAGPAAASDPDPGGRPDAERLTR</sequence>
<keyword evidence="3" id="KW-0560">Oxidoreductase</keyword>
<protein>
    <submittedName>
        <fullName evidence="3">Oxygenase MpaB family protein</fullName>
        <ecNumber evidence="3">1.-.-.-</ecNumber>
    </submittedName>
</protein>